<evidence type="ECO:0000313" key="1">
    <source>
        <dbReference type="EMBL" id="AEG59980.1"/>
    </source>
</evidence>
<dbReference type="AlphaFoldDB" id="F6DSY6"/>
<keyword evidence="2" id="KW-1185">Reference proteome</keyword>
<evidence type="ECO:0000313" key="2">
    <source>
        <dbReference type="Proteomes" id="UP000009234"/>
    </source>
</evidence>
<protein>
    <submittedName>
        <fullName evidence="1">Uncharacterized protein</fullName>
    </submittedName>
</protein>
<organism evidence="1 2">
    <name type="scientific">Desulforamulus ruminis (strain ATCC 23193 / DSM 2154 / NCIMB 8452 / DL)</name>
    <name type="common">Desulfotomaculum ruminis</name>
    <dbReference type="NCBI Taxonomy" id="696281"/>
    <lineage>
        <taxon>Bacteria</taxon>
        <taxon>Bacillati</taxon>
        <taxon>Bacillota</taxon>
        <taxon>Clostridia</taxon>
        <taxon>Eubacteriales</taxon>
        <taxon>Peptococcaceae</taxon>
        <taxon>Desulforamulus</taxon>
    </lineage>
</organism>
<dbReference type="KEGG" id="dru:Desru_1716"/>
<reference evidence="2" key="1">
    <citation type="submission" date="2011-05" db="EMBL/GenBank/DDBJ databases">
        <title>Complete sequence of Desulfotomaculum ruminis DSM 2154.</title>
        <authorList>
            <person name="Lucas S."/>
            <person name="Copeland A."/>
            <person name="Lapidus A."/>
            <person name="Cheng J.-F."/>
            <person name="Goodwin L."/>
            <person name="Pitluck S."/>
            <person name="Lu M."/>
            <person name="Detter J.C."/>
            <person name="Han C."/>
            <person name="Tapia R."/>
            <person name="Land M."/>
            <person name="Hauser L."/>
            <person name="Kyrpides N."/>
            <person name="Ivanova N."/>
            <person name="Mikhailova N."/>
            <person name="Pagani I."/>
            <person name="Stams A.J.M."/>
            <person name="Plugge C.M."/>
            <person name="Muyzer G."/>
            <person name="Kuever J."/>
            <person name="Parshina S.N."/>
            <person name="Ivanova A.E."/>
            <person name="Nazina T.N."/>
            <person name="Brambilla E."/>
            <person name="Spring S."/>
            <person name="Klenk H.-P."/>
            <person name="Woyke T."/>
        </authorList>
    </citation>
    <scope>NUCLEOTIDE SEQUENCE [LARGE SCALE GENOMIC DNA]</scope>
    <source>
        <strain evidence="2">ATCC 23193 / DSM 2154 / NCIB 8452 / DL</strain>
    </source>
</reference>
<name>F6DSY6_DESRL</name>
<dbReference type="Proteomes" id="UP000009234">
    <property type="component" value="Chromosome"/>
</dbReference>
<proteinExistence type="predicted"/>
<reference evidence="1 2" key="2">
    <citation type="journal article" date="2012" name="Stand. Genomic Sci.">
        <title>Complete genome sequence of the sulfate-reducing firmicute Desulfotomaculum ruminis type strain (DL(T)).</title>
        <authorList>
            <person name="Spring S."/>
            <person name="Visser M."/>
            <person name="Lu M."/>
            <person name="Copeland A."/>
            <person name="Lapidus A."/>
            <person name="Lucas S."/>
            <person name="Cheng J.F."/>
            <person name="Han C."/>
            <person name="Tapia R."/>
            <person name="Goodwin L.A."/>
            <person name="Pitluck S."/>
            <person name="Ivanova N."/>
            <person name="Land M."/>
            <person name="Hauser L."/>
            <person name="Larimer F."/>
            <person name="Rohde M."/>
            <person name="Goker M."/>
            <person name="Detter J.C."/>
            <person name="Kyrpides N.C."/>
            <person name="Woyke T."/>
            <person name="Schaap P.J."/>
            <person name="Plugge C.M."/>
            <person name="Muyzer G."/>
            <person name="Kuever J."/>
            <person name="Pereira I.A."/>
            <person name="Parshina S.N."/>
            <person name="Bernier-Latmani R."/>
            <person name="Stams A.J."/>
            <person name="Klenk H.P."/>
        </authorList>
    </citation>
    <scope>NUCLEOTIDE SEQUENCE [LARGE SCALE GENOMIC DNA]</scope>
    <source>
        <strain evidence="2">ATCC 23193 / DSM 2154 / NCIB 8452 / DL</strain>
    </source>
</reference>
<dbReference type="eggNOG" id="ENOG502ZBGG">
    <property type="taxonomic scope" value="Bacteria"/>
</dbReference>
<sequence>MNIRNLQKMLSNITEIKLLGKTAKVNEVICHIIGLVRYEHDLRIVALQYDGAFAERIEADEIAYPQTNREFLRSDKNMNMTNIFHAVNTISIGEKQFAVGGTETTRCDLQNWEMLVMLIEFLRLGWNPSGIEYQNIESLFLTIAELSGEYDCMPDFGESPVLHLTFRYEPVPYLVEQSVTLAVGTKYPDRLWFQDKNTEEKHWVQINRVYLLDIWEEAMKIFNDPCLTEKFTAAELERNKEEFERGLTAICPRCMCFPVIEYECEEDIALQFHSKTWLDAEPDDSGYCIGFLMKPDEKIGVLGLPLKTAMVQEPMPQDTLIIQSELFSYIKPQKYEDVTM</sequence>
<dbReference type="STRING" id="696281.Desru_1716"/>
<dbReference type="EMBL" id="CP002780">
    <property type="protein sequence ID" value="AEG59980.1"/>
    <property type="molecule type" value="Genomic_DNA"/>
</dbReference>
<dbReference type="HOGENOM" id="CLU_065337_0_0_9"/>
<gene>
    <name evidence="1" type="ordered locus">Desru_1716</name>
</gene>
<dbReference type="OrthoDB" id="1792303at2"/>
<accession>F6DSY6</accession>
<dbReference type="RefSeq" id="WP_013841744.1">
    <property type="nucleotide sequence ID" value="NC_015589.1"/>
</dbReference>